<accession>A0ABW8JTG7</accession>
<dbReference type="RefSeq" id="WP_404632958.1">
    <property type="nucleotide sequence ID" value="NZ_JADIKM010000003.1"/>
</dbReference>
<comment type="caution">
    <text evidence="1">The sequence shown here is derived from an EMBL/GenBank/DDBJ whole genome shotgun (WGS) entry which is preliminary data.</text>
</comment>
<name>A0ABW8JTG7_9GAMM</name>
<protein>
    <submittedName>
        <fullName evidence="1">Uncharacterized protein</fullName>
    </submittedName>
</protein>
<evidence type="ECO:0000313" key="2">
    <source>
        <dbReference type="Proteomes" id="UP001620460"/>
    </source>
</evidence>
<dbReference type="EMBL" id="JADIKM010000003">
    <property type="protein sequence ID" value="MFK2904438.1"/>
    <property type="molecule type" value="Genomic_DNA"/>
</dbReference>
<sequence>MITLRNPLGQSLLQLHDDTVSNGRGDALARVDGQTLRNRDGARLAHVEGDRIFLSPEQPSLQLAGDRLLTHAGVAVATVDGGTPAEKALLGAAFLLFCSDG</sequence>
<organism evidence="1 2">
    <name type="scientific">Dyella ginsengisoli</name>
    <dbReference type="NCBI Taxonomy" id="363848"/>
    <lineage>
        <taxon>Bacteria</taxon>
        <taxon>Pseudomonadati</taxon>
        <taxon>Pseudomonadota</taxon>
        <taxon>Gammaproteobacteria</taxon>
        <taxon>Lysobacterales</taxon>
        <taxon>Rhodanobacteraceae</taxon>
        <taxon>Dyella</taxon>
    </lineage>
</organism>
<evidence type="ECO:0000313" key="1">
    <source>
        <dbReference type="EMBL" id="MFK2904438.1"/>
    </source>
</evidence>
<keyword evidence="2" id="KW-1185">Reference proteome</keyword>
<proteinExistence type="predicted"/>
<dbReference type="Proteomes" id="UP001620460">
    <property type="component" value="Unassembled WGS sequence"/>
</dbReference>
<reference evidence="1 2" key="1">
    <citation type="submission" date="2020-10" db="EMBL/GenBank/DDBJ databases">
        <title>Phylogeny of dyella-like bacteria.</title>
        <authorList>
            <person name="Fu J."/>
        </authorList>
    </citation>
    <scope>NUCLEOTIDE SEQUENCE [LARGE SCALE GENOMIC DNA]</scope>
    <source>
        <strain evidence="1 2">Gsoil3046</strain>
    </source>
</reference>
<gene>
    <name evidence="1" type="ORF">ISP17_10710</name>
</gene>